<proteinExistence type="predicted"/>
<evidence type="ECO:0000313" key="2">
    <source>
        <dbReference type="Proteomes" id="UP000256869"/>
    </source>
</evidence>
<gene>
    <name evidence="1" type="ORF">DFP95_111133</name>
</gene>
<dbReference type="OrthoDB" id="2967153at2"/>
<evidence type="ECO:0008006" key="3">
    <source>
        <dbReference type="Google" id="ProtNLM"/>
    </source>
</evidence>
<sequence length="94" mass="11161">MILFCEYVIPETHRDEFDKWFRTDAIRWNGVEILENTGQPGVFVEIRRCGSAAEAAEKEKERREGRSWVEMEQWIKGGKDGLRIWTFRPLEISE</sequence>
<reference evidence="1 2" key="1">
    <citation type="submission" date="2018-07" db="EMBL/GenBank/DDBJ databases">
        <title>Genomic Encyclopedia of Type Strains, Phase III (KMG-III): the genomes of soil and plant-associated and newly described type strains.</title>
        <authorList>
            <person name="Whitman W."/>
        </authorList>
    </citation>
    <scope>NUCLEOTIDE SEQUENCE [LARGE SCALE GENOMIC DNA]</scope>
    <source>
        <strain evidence="1 2">CECT 8236</strain>
    </source>
</reference>
<comment type="caution">
    <text evidence="1">The sequence shown here is derived from an EMBL/GenBank/DDBJ whole genome shotgun (WGS) entry which is preliminary data.</text>
</comment>
<accession>A0A3D9I6R4</accession>
<name>A0A3D9I6R4_9BACL</name>
<evidence type="ECO:0000313" key="1">
    <source>
        <dbReference type="EMBL" id="RED57219.1"/>
    </source>
</evidence>
<dbReference type="Proteomes" id="UP000256869">
    <property type="component" value="Unassembled WGS sequence"/>
</dbReference>
<keyword evidence="2" id="KW-1185">Reference proteome</keyword>
<dbReference type="RefSeq" id="WP_115994118.1">
    <property type="nucleotide sequence ID" value="NZ_QRDY01000011.1"/>
</dbReference>
<organism evidence="1 2">
    <name type="scientific">Cohnella lupini</name>
    <dbReference type="NCBI Taxonomy" id="1294267"/>
    <lineage>
        <taxon>Bacteria</taxon>
        <taxon>Bacillati</taxon>
        <taxon>Bacillota</taxon>
        <taxon>Bacilli</taxon>
        <taxon>Bacillales</taxon>
        <taxon>Paenibacillaceae</taxon>
        <taxon>Cohnella</taxon>
    </lineage>
</organism>
<protein>
    <recommendedName>
        <fullName evidence="3">NIPSNAP protein</fullName>
    </recommendedName>
</protein>
<dbReference type="EMBL" id="QRDY01000011">
    <property type="protein sequence ID" value="RED57219.1"/>
    <property type="molecule type" value="Genomic_DNA"/>
</dbReference>
<dbReference type="AlphaFoldDB" id="A0A3D9I6R4"/>